<name>A0A1M6GFS7_9BACT</name>
<dbReference type="InterPro" id="IPR001173">
    <property type="entry name" value="Glyco_trans_2-like"/>
</dbReference>
<accession>A0A1M6GFS7</accession>
<protein>
    <submittedName>
        <fullName evidence="5">Glycosyl transferase family 2</fullName>
    </submittedName>
</protein>
<keyword evidence="3 5" id="KW-0808">Transferase</keyword>
<dbReference type="Gene3D" id="3.90.550.10">
    <property type="entry name" value="Spore Coat Polysaccharide Biosynthesis Protein SpsA, Chain A"/>
    <property type="match status" value="1"/>
</dbReference>
<dbReference type="GO" id="GO:0016757">
    <property type="term" value="F:glycosyltransferase activity"/>
    <property type="evidence" value="ECO:0007669"/>
    <property type="project" value="UniProtKB-KW"/>
</dbReference>
<dbReference type="RefSeq" id="WP_073109093.1">
    <property type="nucleotide sequence ID" value="NZ_FQYN01000004.1"/>
</dbReference>
<dbReference type="Pfam" id="PF00535">
    <property type="entry name" value="Glycos_transf_2"/>
    <property type="match status" value="1"/>
</dbReference>
<keyword evidence="6" id="KW-1185">Reference proteome</keyword>
<comment type="similarity">
    <text evidence="1">Belongs to the glycosyltransferase 2 family.</text>
</comment>
<dbReference type="PANTHER" id="PTHR43685">
    <property type="entry name" value="GLYCOSYLTRANSFERASE"/>
    <property type="match status" value="1"/>
</dbReference>
<sequence>MSPRVSVLVPVYNVEAYIQETLRSLLNQTFQDFEIVVINDRSTDRTAERVQALNDPRIRLFTNAVNLGRAGTDNYGMTLVQGELVAKMDGDDLCHPERLARQVAYLDAHPEVDVVGSWVQCFGAGQMLFEYPAQPADTRAQMVFNMTIGNPSVMLRASLWREEGLRYDDQLRQTEDYDFFGRYLPQLTIANLPEALIQYRVLAHSVRPAVYEERLRVAHQIRERLLTTFGVPHSERELHVHNTISHHPFQLGDITLAEVHDWLWKIHVSNEQSGFAEPAAMLRAVAERWFLTCYLNPDRTHNSWREYYRQPLARHYKPSTRLFAKFAVKNFVLCHIQRR</sequence>
<organism evidence="5 6">
    <name type="scientific">Hymenobacter daecheongensis DSM 21074</name>
    <dbReference type="NCBI Taxonomy" id="1121955"/>
    <lineage>
        <taxon>Bacteria</taxon>
        <taxon>Pseudomonadati</taxon>
        <taxon>Bacteroidota</taxon>
        <taxon>Cytophagia</taxon>
        <taxon>Cytophagales</taxon>
        <taxon>Hymenobacteraceae</taxon>
        <taxon>Hymenobacter</taxon>
    </lineage>
</organism>
<evidence type="ECO:0000256" key="1">
    <source>
        <dbReference type="ARBA" id="ARBA00006739"/>
    </source>
</evidence>
<evidence type="ECO:0000313" key="5">
    <source>
        <dbReference type="EMBL" id="SHJ08800.1"/>
    </source>
</evidence>
<dbReference type="PANTHER" id="PTHR43685:SF5">
    <property type="entry name" value="GLYCOSYLTRANSFERASE EPSE-RELATED"/>
    <property type="match status" value="1"/>
</dbReference>
<dbReference type="InterPro" id="IPR029044">
    <property type="entry name" value="Nucleotide-diphossugar_trans"/>
</dbReference>
<keyword evidence="2" id="KW-0328">Glycosyltransferase</keyword>
<dbReference type="STRING" id="1121955.SAMN02745146_2246"/>
<proteinExistence type="inferred from homology"/>
<dbReference type="CDD" id="cd00761">
    <property type="entry name" value="Glyco_tranf_GTA_type"/>
    <property type="match status" value="1"/>
</dbReference>
<dbReference type="InterPro" id="IPR050834">
    <property type="entry name" value="Glycosyltransf_2"/>
</dbReference>
<evidence type="ECO:0000259" key="4">
    <source>
        <dbReference type="Pfam" id="PF00535"/>
    </source>
</evidence>
<reference evidence="5 6" key="1">
    <citation type="submission" date="2016-11" db="EMBL/GenBank/DDBJ databases">
        <authorList>
            <person name="Jaros S."/>
            <person name="Januszkiewicz K."/>
            <person name="Wedrychowicz H."/>
        </authorList>
    </citation>
    <scope>NUCLEOTIDE SEQUENCE [LARGE SCALE GENOMIC DNA]</scope>
    <source>
        <strain evidence="5 6">DSM 21074</strain>
    </source>
</reference>
<dbReference type="OrthoDB" id="9815829at2"/>
<feature type="domain" description="Glycosyltransferase 2-like" evidence="4">
    <location>
        <begin position="6"/>
        <end position="124"/>
    </location>
</feature>
<evidence type="ECO:0000256" key="2">
    <source>
        <dbReference type="ARBA" id="ARBA00022676"/>
    </source>
</evidence>
<evidence type="ECO:0000313" key="6">
    <source>
        <dbReference type="Proteomes" id="UP000184418"/>
    </source>
</evidence>
<gene>
    <name evidence="5" type="ORF">SAMN02745146_2246</name>
</gene>
<dbReference type="SUPFAM" id="SSF53448">
    <property type="entry name" value="Nucleotide-diphospho-sugar transferases"/>
    <property type="match status" value="1"/>
</dbReference>
<evidence type="ECO:0000256" key="3">
    <source>
        <dbReference type="ARBA" id="ARBA00022679"/>
    </source>
</evidence>
<dbReference type="AlphaFoldDB" id="A0A1M6GFS7"/>
<dbReference type="EMBL" id="FQYN01000004">
    <property type="protein sequence ID" value="SHJ08800.1"/>
    <property type="molecule type" value="Genomic_DNA"/>
</dbReference>
<dbReference type="Proteomes" id="UP000184418">
    <property type="component" value="Unassembled WGS sequence"/>
</dbReference>